<name>A0ABT1PSB6_9ACTN</name>
<evidence type="ECO:0000313" key="2">
    <source>
        <dbReference type="EMBL" id="MCQ4080564.1"/>
    </source>
</evidence>
<keyword evidence="3" id="KW-1185">Reference proteome</keyword>
<dbReference type="EMBL" id="JANFNG010000004">
    <property type="protein sequence ID" value="MCQ4080564.1"/>
    <property type="molecule type" value="Genomic_DNA"/>
</dbReference>
<protein>
    <submittedName>
        <fullName evidence="2">Uncharacterized protein</fullName>
    </submittedName>
</protein>
<gene>
    <name evidence="2" type="ORF">NGB36_08095</name>
</gene>
<dbReference type="RefSeq" id="WP_255919474.1">
    <property type="nucleotide sequence ID" value="NZ_JANFNG010000004.1"/>
</dbReference>
<organism evidence="2 3">
    <name type="scientific">Streptomyces humicola</name>
    <dbReference type="NCBI Taxonomy" id="2953240"/>
    <lineage>
        <taxon>Bacteria</taxon>
        <taxon>Bacillati</taxon>
        <taxon>Actinomycetota</taxon>
        <taxon>Actinomycetes</taxon>
        <taxon>Kitasatosporales</taxon>
        <taxon>Streptomycetaceae</taxon>
        <taxon>Streptomyces</taxon>
    </lineage>
</organism>
<evidence type="ECO:0000256" key="1">
    <source>
        <dbReference type="SAM" id="MobiDB-lite"/>
    </source>
</evidence>
<sequence length="76" mass="8962">MGRQDDFQYNDDAQSDYELSDEELRQRARDQRRRSQEPQGVPPRSRERSAQGEDVEEPGAFPDDQELPSDDMDDRF</sequence>
<feature type="compositionally biased region" description="Acidic residues" evidence="1">
    <location>
        <begin position="53"/>
        <end position="76"/>
    </location>
</feature>
<evidence type="ECO:0000313" key="3">
    <source>
        <dbReference type="Proteomes" id="UP001057702"/>
    </source>
</evidence>
<feature type="compositionally biased region" description="Basic and acidic residues" evidence="1">
    <location>
        <begin position="22"/>
        <end position="36"/>
    </location>
</feature>
<dbReference type="Proteomes" id="UP001057702">
    <property type="component" value="Unassembled WGS sequence"/>
</dbReference>
<proteinExistence type="predicted"/>
<accession>A0ABT1PSB6</accession>
<reference evidence="2" key="1">
    <citation type="submission" date="2022-06" db="EMBL/GenBank/DDBJ databases">
        <title>Draft genome sequence of Streptomyces sp. RB6PN25 isolated from peat swamp forest in Thailand.</title>
        <authorList>
            <person name="Duangmal K."/>
            <person name="Klaysubun C."/>
        </authorList>
    </citation>
    <scope>NUCLEOTIDE SEQUENCE</scope>
    <source>
        <strain evidence="2">RB6PN25</strain>
    </source>
</reference>
<comment type="caution">
    <text evidence="2">The sequence shown here is derived from an EMBL/GenBank/DDBJ whole genome shotgun (WGS) entry which is preliminary data.</text>
</comment>
<feature type="region of interest" description="Disordered" evidence="1">
    <location>
        <begin position="1"/>
        <end position="76"/>
    </location>
</feature>